<evidence type="ECO:0000256" key="8">
    <source>
        <dbReference type="PIRSR" id="PIRSR608901-2"/>
    </source>
</evidence>
<evidence type="ECO:0000256" key="9">
    <source>
        <dbReference type="SAM" id="Phobius"/>
    </source>
</evidence>
<dbReference type="GO" id="GO:0046513">
    <property type="term" value="P:ceramide biosynthetic process"/>
    <property type="evidence" value="ECO:0007669"/>
    <property type="project" value="TreeGrafter"/>
</dbReference>
<protein>
    <submittedName>
        <fullName evidence="10">Alkaline ceramidase, putative</fullName>
    </submittedName>
</protein>
<keyword evidence="4" id="KW-0378">Hydrolase</keyword>
<keyword evidence="7" id="KW-0479">Metal-binding</keyword>
<keyword evidence="7" id="KW-0106">Calcium</keyword>
<feature type="binding site" evidence="7">
    <location>
        <position position="25"/>
    </location>
    <ligand>
        <name>Ca(2+)</name>
        <dbReference type="ChEBI" id="CHEBI:29108"/>
    </ligand>
</feature>
<evidence type="ECO:0000256" key="2">
    <source>
        <dbReference type="ARBA" id="ARBA00009780"/>
    </source>
</evidence>
<dbReference type="EMBL" id="AOGT01001573">
    <property type="protein sequence ID" value="EMG47442.1"/>
    <property type="molecule type" value="Genomic_DNA"/>
</dbReference>
<dbReference type="HOGENOM" id="CLU_063293_2_0_1"/>
<evidence type="ECO:0000256" key="7">
    <source>
        <dbReference type="PIRSR" id="PIRSR608901-1"/>
    </source>
</evidence>
<dbReference type="OrthoDB" id="187171at2759"/>
<keyword evidence="6 9" id="KW-0472">Membrane</keyword>
<organism evidence="10 11">
    <name type="scientific">Candida maltosa (strain Xu316)</name>
    <name type="common">Yeast</name>
    <dbReference type="NCBI Taxonomy" id="1245528"/>
    <lineage>
        <taxon>Eukaryota</taxon>
        <taxon>Fungi</taxon>
        <taxon>Dikarya</taxon>
        <taxon>Ascomycota</taxon>
        <taxon>Saccharomycotina</taxon>
        <taxon>Pichiomycetes</taxon>
        <taxon>Debaryomycetaceae</taxon>
        <taxon>Candida/Lodderomyces clade</taxon>
        <taxon>Candida</taxon>
    </lineage>
</organism>
<dbReference type="PANTHER" id="PTHR46187">
    <property type="entry name" value="ALKALINE CERAMIDASE 3"/>
    <property type="match status" value="1"/>
</dbReference>
<dbReference type="AlphaFoldDB" id="M3HJ98"/>
<name>M3HJ98_CANMX</name>
<accession>M3HJ98</accession>
<dbReference type="Proteomes" id="UP000011777">
    <property type="component" value="Unassembled WGS sequence"/>
</dbReference>
<comment type="caution">
    <text evidence="10">The sequence shown here is derived from an EMBL/GenBank/DDBJ whole genome shotgun (WGS) entry which is preliminary data.</text>
</comment>
<feature type="binding site" evidence="7">
    <location>
        <position position="26"/>
    </location>
    <ligand>
        <name>Ca(2+)</name>
        <dbReference type="ChEBI" id="CHEBI:29108"/>
    </ligand>
</feature>
<dbReference type="OMA" id="FENINPW"/>
<keyword evidence="8" id="KW-0862">Zinc</keyword>
<reference evidence="10 11" key="1">
    <citation type="submission" date="2013-02" db="EMBL/GenBank/DDBJ databases">
        <title>Genome sequence of Candida maltosa Xu316, a potential industrial strain for xylitol and ethanol production.</title>
        <authorList>
            <person name="Yu J."/>
            <person name="Wang Q."/>
            <person name="Geng X."/>
            <person name="Bao W."/>
            <person name="He P."/>
            <person name="Cai J."/>
        </authorList>
    </citation>
    <scope>NUCLEOTIDE SEQUENCE [LARGE SCALE GENOMIC DNA]</scope>
    <source>
        <strain evidence="11">Xu316</strain>
    </source>
</reference>
<dbReference type="GO" id="GO:0016811">
    <property type="term" value="F:hydrolase activity, acting on carbon-nitrogen (but not peptide) bonds, in linear amides"/>
    <property type="evidence" value="ECO:0007669"/>
    <property type="project" value="InterPro"/>
</dbReference>
<dbReference type="eggNOG" id="KOG2329">
    <property type="taxonomic scope" value="Eukaryota"/>
</dbReference>
<keyword evidence="5 9" id="KW-1133">Transmembrane helix</keyword>
<feature type="binding site" evidence="7">
    <location>
        <position position="39"/>
    </location>
    <ligand>
        <name>Ca(2+)</name>
        <dbReference type="ChEBI" id="CHEBI:29108"/>
    </ligand>
</feature>
<feature type="transmembrane region" description="Helical" evidence="9">
    <location>
        <begin position="40"/>
        <end position="61"/>
    </location>
</feature>
<comment type="similarity">
    <text evidence="2">Belongs to the alkaline ceramidase family.</text>
</comment>
<feature type="binding site" evidence="7">
    <location>
        <position position="28"/>
    </location>
    <ligand>
        <name>Ca(2+)</name>
        <dbReference type="ChEBI" id="CHEBI:29108"/>
    </ligand>
</feature>
<dbReference type="GO" id="GO:0046872">
    <property type="term" value="F:metal ion binding"/>
    <property type="evidence" value="ECO:0007669"/>
    <property type="project" value="UniProtKB-KW"/>
</dbReference>
<keyword evidence="3 9" id="KW-0812">Transmembrane</keyword>
<feature type="non-terminal residue" evidence="10">
    <location>
        <position position="1"/>
    </location>
</feature>
<comment type="subcellular location">
    <subcellularLocation>
        <location evidence="1">Membrane</location>
        <topology evidence="1">Multi-pass membrane protein</topology>
    </subcellularLocation>
</comment>
<sequence>MLPFAWPYPPEQKNGFWGVPTSTIDWCEENYVVSTYIAEALNTTTNSVFILLALFAIFHAFRNQLEPRFIFTAFGFLLVGIGSWLFHMTLRYHFQLLDELPMIYATCIPFWSVFSEFKSRKESLMVGIGIFSAANLLTAIYLHFRNPTIHQTAYGVLNGLIIIRSIQLNVKYVHDKTARVQLHWTSIFGVLQEENGGSLTDSSWKVMVGGIFSPGLGCIIHWFTKNTCVVS</sequence>
<feature type="binding site" evidence="7">
    <location>
        <position position="30"/>
    </location>
    <ligand>
        <name>Ca(2+)</name>
        <dbReference type="ChEBI" id="CHEBI:29108"/>
    </ligand>
</feature>
<dbReference type="Pfam" id="PF05875">
    <property type="entry name" value="Ceramidase"/>
    <property type="match status" value="1"/>
</dbReference>
<dbReference type="GO" id="GO:0046514">
    <property type="term" value="P:ceramide catabolic process"/>
    <property type="evidence" value="ECO:0007669"/>
    <property type="project" value="TreeGrafter"/>
</dbReference>
<feature type="transmembrane region" description="Helical" evidence="9">
    <location>
        <begin position="124"/>
        <end position="144"/>
    </location>
</feature>
<dbReference type="GO" id="GO:0005789">
    <property type="term" value="C:endoplasmic reticulum membrane"/>
    <property type="evidence" value="ECO:0007669"/>
    <property type="project" value="TreeGrafter"/>
</dbReference>
<evidence type="ECO:0000313" key="10">
    <source>
        <dbReference type="EMBL" id="EMG47442.1"/>
    </source>
</evidence>
<keyword evidence="11" id="KW-1185">Reference proteome</keyword>
<gene>
    <name evidence="10" type="ORF">G210_2237</name>
</gene>
<proteinExistence type="inferred from homology"/>
<evidence type="ECO:0000256" key="6">
    <source>
        <dbReference type="ARBA" id="ARBA00023136"/>
    </source>
</evidence>
<dbReference type="InterPro" id="IPR008901">
    <property type="entry name" value="ACER"/>
</dbReference>
<dbReference type="STRING" id="1245528.M3HJ98"/>
<evidence type="ECO:0000313" key="11">
    <source>
        <dbReference type="Proteomes" id="UP000011777"/>
    </source>
</evidence>
<feature type="binding site" evidence="8">
    <location>
        <position position="87"/>
    </location>
    <ligand>
        <name>Zn(2+)</name>
        <dbReference type="ChEBI" id="CHEBI:29105"/>
        <note>catalytic</note>
    </ligand>
</feature>
<evidence type="ECO:0000256" key="3">
    <source>
        <dbReference type="ARBA" id="ARBA00022692"/>
    </source>
</evidence>
<comment type="cofactor">
    <cofactor evidence="8">
        <name>Zn(2+)</name>
        <dbReference type="ChEBI" id="CHEBI:29105"/>
    </cofactor>
</comment>
<evidence type="ECO:0000256" key="1">
    <source>
        <dbReference type="ARBA" id="ARBA00004141"/>
    </source>
</evidence>
<evidence type="ECO:0000256" key="5">
    <source>
        <dbReference type="ARBA" id="ARBA00022989"/>
    </source>
</evidence>
<feature type="transmembrane region" description="Helical" evidence="9">
    <location>
        <begin position="68"/>
        <end position="88"/>
    </location>
</feature>
<evidence type="ECO:0000256" key="4">
    <source>
        <dbReference type="ARBA" id="ARBA00022801"/>
    </source>
</evidence>
<dbReference type="PANTHER" id="PTHR46187:SF3">
    <property type="entry name" value="ALKALINE CERAMIDASE 3"/>
    <property type="match status" value="1"/>
</dbReference>